<proteinExistence type="predicted"/>
<comment type="caution">
    <text evidence="2">The sequence shown here is derived from an EMBL/GenBank/DDBJ whole genome shotgun (WGS) entry which is preliminary data.</text>
</comment>
<evidence type="ECO:0000313" key="3">
    <source>
        <dbReference type="Proteomes" id="UP000664699"/>
    </source>
</evidence>
<sequence length="332" mass="36692">MNLAPIVKLVRAYDATEWEIFISEWQKGLSGYASVKRLGGSGDQGRDVIGLYSSAGCQGEWDNYQCKHYEVPLSTPKACEDAGKIIFHAFQGAFTPPRKCSFVAPRGPSTELRDLLLRPNKFKAEVIATWNKRVAGNVVANEKHLLAGALEVYVEAYDFTTFTYATIDEILDDHRKTAYWASRFNGVLPPAPAGVTPAEIAAKESVYVTKLLDVYSEETGTQISCAADLNAQAAWKADLQKQRVRFYDAEAFMAHYRDQTEPGTIEDFAEQIHDAIEPVLDAETEAHPRLTVALATAGQAQPASVLAPRAKVRVKQGVCHQLANEDRVSWKL</sequence>
<evidence type="ECO:0000259" key="1">
    <source>
        <dbReference type="Pfam" id="PF20282"/>
    </source>
</evidence>
<accession>A0ABS3EP71</accession>
<dbReference type="InterPro" id="IPR046914">
    <property type="entry name" value="ABC-3C_CTD6"/>
</dbReference>
<name>A0ABS3EP71_9HYPH</name>
<dbReference type="Proteomes" id="UP000664699">
    <property type="component" value="Unassembled WGS sequence"/>
</dbReference>
<protein>
    <recommendedName>
        <fullName evidence="1">ABC-three component systems C-terminal domain-containing protein</fullName>
    </recommendedName>
</protein>
<dbReference type="Pfam" id="PF20282">
    <property type="entry name" value="CTD6"/>
    <property type="match status" value="1"/>
</dbReference>
<gene>
    <name evidence="2" type="ORF">JZX89_23790</name>
</gene>
<reference evidence="2 3" key="1">
    <citation type="submission" date="2021-03" db="EMBL/GenBank/DDBJ databases">
        <title>Whole genome sequence of Agrobacterium sp. strain Rnr.</title>
        <authorList>
            <person name="Mafakheri H."/>
            <person name="Taghavi S.M."/>
            <person name="Nemanja K."/>
            <person name="Osdaghi E."/>
        </authorList>
    </citation>
    <scope>NUCLEOTIDE SEQUENCE [LARGE SCALE GENOMIC DNA]</scope>
    <source>
        <strain evidence="2 3">Rnr</strain>
    </source>
</reference>
<dbReference type="EMBL" id="JAFLNA010000015">
    <property type="protein sequence ID" value="MBO0133769.1"/>
    <property type="molecule type" value="Genomic_DNA"/>
</dbReference>
<dbReference type="RefSeq" id="WP_207135519.1">
    <property type="nucleotide sequence ID" value="NZ_JAFLNA010000015.1"/>
</dbReference>
<organism evidence="2 3">
    <name type="scientific">Agrobacterium burrii</name>
    <dbReference type="NCBI Taxonomy" id="2815339"/>
    <lineage>
        <taxon>Bacteria</taxon>
        <taxon>Pseudomonadati</taxon>
        <taxon>Pseudomonadota</taxon>
        <taxon>Alphaproteobacteria</taxon>
        <taxon>Hyphomicrobiales</taxon>
        <taxon>Rhizobiaceae</taxon>
        <taxon>Rhizobium/Agrobacterium group</taxon>
        <taxon>Agrobacterium</taxon>
        <taxon>Agrobacterium tumefaciens complex</taxon>
    </lineage>
</organism>
<evidence type="ECO:0000313" key="2">
    <source>
        <dbReference type="EMBL" id="MBO0133769.1"/>
    </source>
</evidence>
<feature type="domain" description="ABC-three component systems C-terminal" evidence="1">
    <location>
        <begin position="204"/>
        <end position="330"/>
    </location>
</feature>
<keyword evidence="3" id="KW-1185">Reference proteome</keyword>